<dbReference type="Proteomes" id="UP000730481">
    <property type="component" value="Unassembled WGS sequence"/>
</dbReference>
<protein>
    <submittedName>
        <fullName evidence="1">Uncharacterized protein</fullName>
    </submittedName>
</protein>
<reference evidence="1" key="1">
    <citation type="journal article" date="2017" name="Mycologia">
        <title>Fusarium algeriense, sp. nov., a novel toxigenic crown rot pathogen of durum wheat from Algeria is nested in the Fusarium burgessii species complex.</title>
        <authorList>
            <person name="Laraba I."/>
            <person name="Keddad A."/>
            <person name="Boureghda H."/>
            <person name="Abdallah N."/>
            <person name="Vaughan M.M."/>
            <person name="Proctor R.H."/>
            <person name="Busman M."/>
            <person name="O'Donnell K."/>
        </authorList>
    </citation>
    <scope>NUCLEOTIDE SEQUENCE</scope>
    <source>
        <strain evidence="1">NRRL 25174</strain>
    </source>
</reference>
<sequence length="365" mass="41266">MFSPLGCGVAVSAMDNEKQLDKRATRLGDFFGGSDVIADFESQSPKLIRPQIDNSVDERTSDKKAKTLHKSLPDPKAAQAMKPSKKVAFADLPVIDEKPETTVVPKRHIEHKEVATSQLRDQSKSSRLAQHFEAYYKITLGRNKDIPVWRIKPAAFQENLAVLDEKQTCVLLWSLSGSDDRVPNKSEDQVDLIRKIVSKKFVKGIGGYTMSASDEITVAYEFMPVSLAEIAASRKVRGPEMAYILKQVKICTVTSFTYQSGILADLFTKGGQHFCSYATTDNLLAGFWRITVELMNGYLKKDMHGDHVDYAKWTAYPAAVDFYKCLETLNHAQRNEERLLPAKTRRLHSRFETVKEKIQSWFYNT</sequence>
<proteinExistence type="predicted"/>
<keyword evidence="2" id="KW-1185">Reference proteome</keyword>
<evidence type="ECO:0000313" key="2">
    <source>
        <dbReference type="Proteomes" id="UP000730481"/>
    </source>
</evidence>
<gene>
    <name evidence="1" type="ORF">FBEOM_13847</name>
</gene>
<dbReference type="OrthoDB" id="4226417at2759"/>
<dbReference type="EMBL" id="PVQB02001092">
    <property type="protein sequence ID" value="KAF4332355.1"/>
    <property type="molecule type" value="Genomic_DNA"/>
</dbReference>
<accession>A0A9P5A4Y1</accession>
<evidence type="ECO:0000313" key="1">
    <source>
        <dbReference type="EMBL" id="KAF4332355.1"/>
    </source>
</evidence>
<reference evidence="1" key="2">
    <citation type="submission" date="2020-02" db="EMBL/GenBank/DDBJ databases">
        <title>Identification and distribution of gene clusters putatively required for synthesis of sphingolipid metabolism inhibitors in phylogenetically diverse species of the filamentous fungus Fusarium.</title>
        <authorList>
            <person name="Kim H.-S."/>
            <person name="Busman M."/>
            <person name="Brown D.W."/>
            <person name="Divon H."/>
            <person name="Uhlig S."/>
            <person name="Proctor R.H."/>
        </authorList>
    </citation>
    <scope>NUCLEOTIDE SEQUENCE</scope>
    <source>
        <strain evidence="1">NRRL 25174</strain>
    </source>
</reference>
<name>A0A9P5A4Y1_9HYPO</name>
<dbReference type="AlphaFoldDB" id="A0A9P5A4Y1"/>
<comment type="caution">
    <text evidence="1">The sequence shown here is derived from an EMBL/GenBank/DDBJ whole genome shotgun (WGS) entry which is preliminary data.</text>
</comment>
<organism evidence="1 2">
    <name type="scientific">Fusarium beomiforme</name>
    <dbReference type="NCBI Taxonomy" id="44412"/>
    <lineage>
        <taxon>Eukaryota</taxon>
        <taxon>Fungi</taxon>
        <taxon>Dikarya</taxon>
        <taxon>Ascomycota</taxon>
        <taxon>Pezizomycotina</taxon>
        <taxon>Sordariomycetes</taxon>
        <taxon>Hypocreomycetidae</taxon>
        <taxon>Hypocreales</taxon>
        <taxon>Nectriaceae</taxon>
        <taxon>Fusarium</taxon>
        <taxon>Fusarium burgessii species complex</taxon>
    </lineage>
</organism>